<evidence type="ECO:0000256" key="3">
    <source>
        <dbReference type="PIRSR" id="PIRSR613078-2"/>
    </source>
</evidence>
<dbReference type="PANTHER" id="PTHR46517">
    <property type="entry name" value="FRUCTOSE-2,6-BISPHOSPHATASE TIGAR"/>
    <property type="match status" value="1"/>
</dbReference>
<dbReference type="InterPro" id="IPR013078">
    <property type="entry name" value="His_Pase_superF_clade-1"/>
</dbReference>
<dbReference type="GO" id="GO:0004331">
    <property type="term" value="F:fructose-2,6-bisphosphate 2-phosphatase activity"/>
    <property type="evidence" value="ECO:0007669"/>
    <property type="project" value="TreeGrafter"/>
</dbReference>
<dbReference type="SUPFAM" id="SSF53254">
    <property type="entry name" value="Phosphoglycerate mutase-like"/>
    <property type="match status" value="1"/>
</dbReference>
<dbReference type="Proteomes" id="UP000028569">
    <property type="component" value="Chromosome"/>
</dbReference>
<dbReference type="KEGG" id="bii:BINDI_0850"/>
<dbReference type="PANTHER" id="PTHR46517:SF1">
    <property type="entry name" value="FRUCTOSE-2,6-BISPHOSPHATASE TIGAR"/>
    <property type="match status" value="1"/>
</dbReference>
<feature type="active site" description="Proton donor/acceptor" evidence="2">
    <location>
        <position position="104"/>
    </location>
</feature>
<accession>A0A087VUW7</accession>
<evidence type="ECO:0000313" key="5">
    <source>
        <dbReference type="Proteomes" id="UP000028569"/>
    </source>
</evidence>
<dbReference type="GO" id="GO:0045820">
    <property type="term" value="P:negative regulation of glycolytic process"/>
    <property type="evidence" value="ECO:0007669"/>
    <property type="project" value="TreeGrafter"/>
</dbReference>
<dbReference type="EMBL" id="CP006018">
    <property type="protein sequence ID" value="AIC92119.1"/>
    <property type="molecule type" value="Genomic_DNA"/>
</dbReference>
<dbReference type="InterPro" id="IPR029033">
    <property type="entry name" value="His_PPase_superfam"/>
</dbReference>
<dbReference type="OrthoDB" id="4131070at2"/>
<proteinExistence type="predicted"/>
<dbReference type="RefSeq" id="WP_033490367.1">
    <property type="nucleotide sequence ID" value="NZ_CP006018.1"/>
</dbReference>
<sequence length="256" mass="28187">MTNGASSAVSNNLDPDSTGRVTLFLTRHGRTTANSMRLMQGWSDFPLTKEGREGVRRFGRGLRGIHFVSAWCGNLTRHYDTAREALDASGQKDLRIQVDPDLREDNFGSYEGRDEIETLTTVCNYMGYESRDQLREAKGRMISAYMQDAFHRLDLENPLGTDLAPEDRAETTEQVLTRMKRALTGIGEDALARGGGNVLVVSSGMSLQQFLITLGDDIDVPDMANTSVTKVAYANGRFSLAGPLASMEYFQAGGEE</sequence>
<keyword evidence="5" id="KW-1185">Reference proteome</keyword>
<evidence type="ECO:0000256" key="1">
    <source>
        <dbReference type="ARBA" id="ARBA00022801"/>
    </source>
</evidence>
<dbReference type="AlphaFoldDB" id="A0A087VUW7"/>
<keyword evidence="1" id="KW-0378">Hydrolase</keyword>
<reference evidence="4 5" key="1">
    <citation type="journal article" date="2014" name="Appl. Environ. Microbiol.">
        <title>Genomic encyclopedia of type strains of the genus Bifidobacterium.</title>
        <authorList>
            <person name="Milani C."/>
            <person name="Lugli G.A."/>
            <person name="Duranti S."/>
            <person name="Turroni F."/>
            <person name="Bottacini F."/>
            <person name="Mangifesta M."/>
            <person name="Sanchez B."/>
            <person name="Viappiani A."/>
            <person name="Mancabelli L."/>
            <person name="Taminiau B."/>
            <person name="Delcenserie V."/>
            <person name="Barrangou R."/>
            <person name="Margolles A."/>
            <person name="van Sinderen D."/>
            <person name="Ventura M."/>
        </authorList>
    </citation>
    <scope>NUCLEOTIDE SEQUENCE [LARGE SCALE GENOMIC DNA]</scope>
    <source>
        <strain evidence="4 5">LMG 11587</strain>
    </source>
</reference>
<evidence type="ECO:0000313" key="4">
    <source>
        <dbReference type="EMBL" id="AIC92119.1"/>
    </source>
</evidence>
<dbReference type="Pfam" id="PF00300">
    <property type="entry name" value="His_Phos_1"/>
    <property type="match status" value="2"/>
</dbReference>
<dbReference type="GO" id="GO:0043456">
    <property type="term" value="P:regulation of pentose-phosphate shunt"/>
    <property type="evidence" value="ECO:0007669"/>
    <property type="project" value="TreeGrafter"/>
</dbReference>
<protein>
    <submittedName>
        <fullName evidence="4">Phosphoglycerate mutase</fullName>
    </submittedName>
</protein>
<dbReference type="CDD" id="cd07067">
    <property type="entry name" value="HP_PGM_like"/>
    <property type="match status" value="1"/>
</dbReference>
<dbReference type="Gene3D" id="3.40.50.1240">
    <property type="entry name" value="Phosphoglycerate mutase-like"/>
    <property type="match status" value="1"/>
</dbReference>
<dbReference type="GO" id="GO:0005829">
    <property type="term" value="C:cytosol"/>
    <property type="evidence" value="ECO:0007669"/>
    <property type="project" value="TreeGrafter"/>
</dbReference>
<dbReference type="InterPro" id="IPR051695">
    <property type="entry name" value="Phosphoglycerate_Mutase"/>
</dbReference>
<gene>
    <name evidence="4" type="ORF">BINDI_0850</name>
</gene>
<feature type="binding site" evidence="3">
    <location>
        <begin position="27"/>
        <end position="34"/>
    </location>
    <ligand>
        <name>substrate</name>
    </ligand>
</feature>
<dbReference type="HOGENOM" id="CLU_033323_9_0_11"/>
<feature type="active site" description="Tele-phosphohistidine intermediate" evidence="2">
    <location>
        <position position="28"/>
    </location>
</feature>
<dbReference type="SMART" id="SM00855">
    <property type="entry name" value="PGAM"/>
    <property type="match status" value="1"/>
</dbReference>
<evidence type="ECO:0000256" key="2">
    <source>
        <dbReference type="PIRSR" id="PIRSR613078-1"/>
    </source>
</evidence>
<organism evidence="4 5">
    <name type="scientific">Bifidobacterium [indicum] DSM 20214 = LMG 11587</name>
    <dbReference type="NCBI Taxonomy" id="1341694"/>
    <lineage>
        <taxon>Bacteria</taxon>
        <taxon>Bacillati</taxon>
        <taxon>Actinomycetota</taxon>
        <taxon>Actinomycetes</taxon>
        <taxon>Bifidobacteriales</taxon>
        <taxon>Bifidobacteriaceae</taxon>
        <taxon>Bifidobacterium</taxon>
    </lineage>
</organism>
<feature type="binding site" evidence="3">
    <location>
        <position position="77"/>
    </location>
    <ligand>
        <name>substrate</name>
    </ligand>
</feature>
<name>A0A087VUW7_9BIFI</name>